<organism evidence="1 2">
    <name type="scientific">Macrococcus lamae</name>
    <dbReference type="NCBI Taxonomy" id="198484"/>
    <lineage>
        <taxon>Bacteria</taxon>
        <taxon>Bacillati</taxon>
        <taxon>Bacillota</taxon>
        <taxon>Bacilli</taxon>
        <taxon>Bacillales</taxon>
        <taxon>Staphylococcaceae</taxon>
        <taxon>Macrococcus</taxon>
    </lineage>
</organism>
<evidence type="ECO:0000313" key="2">
    <source>
        <dbReference type="Proteomes" id="UP000294802"/>
    </source>
</evidence>
<dbReference type="RefSeq" id="WP_133444313.1">
    <property type="nucleotide sequence ID" value="NZ_SCWB01000014.1"/>
</dbReference>
<comment type="caution">
    <text evidence="1">The sequence shown here is derived from an EMBL/GenBank/DDBJ whole genome shotgun (WGS) entry which is preliminary data.</text>
</comment>
<proteinExistence type="predicted"/>
<sequence>MTHYLYLASNDELPENLIEFGSSVKEDEMKTEQNKYIFQYELHYELKISELNKAAVLLREYLESNPYNIIEIIYGLSSNREPCVVKEKESIKINQLTGKLMYDLKMDSMLEVRGRKYLL</sequence>
<protein>
    <submittedName>
        <fullName evidence="1">Uncharacterized protein</fullName>
    </submittedName>
</protein>
<dbReference type="AlphaFoldDB" id="A0A4R6BT08"/>
<reference evidence="1 2" key="1">
    <citation type="submission" date="2019-01" db="EMBL/GenBank/DDBJ databases">
        <title>Draft genome sequences of the type strains of six Macrococcus species.</title>
        <authorList>
            <person name="Mazhar S."/>
            <person name="Altermann E."/>
            <person name="Hill C."/>
            <person name="Mcauliffe O."/>
        </authorList>
    </citation>
    <scope>NUCLEOTIDE SEQUENCE [LARGE SCALE GENOMIC DNA]</scope>
    <source>
        <strain evidence="1 2">CCM4815</strain>
    </source>
</reference>
<dbReference type="OrthoDB" id="2418209at2"/>
<dbReference type="EMBL" id="SCWB01000014">
    <property type="protein sequence ID" value="TDM07522.1"/>
    <property type="molecule type" value="Genomic_DNA"/>
</dbReference>
<dbReference type="Proteomes" id="UP000294802">
    <property type="component" value="Unassembled WGS sequence"/>
</dbReference>
<name>A0A4R6BT08_9STAP</name>
<keyword evidence="2" id="KW-1185">Reference proteome</keyword>
<evidence type="ECO:0000313" key="1">
    <source>
        <dbReference type="EMBL" id="TDM07522.1"/>
    </source>
</evidence>
<gene>
    <name evidence="1" type="ORF">ERX29_08795</name>
</gene>
<accession>A0A4R6BT08</accession>